<evidence type="ECO:0000259" key="10">
    <source>
        <dbReference type="Pfam" id="PF04290"/>
    </source>
</evidence>
<dbReference type="EMBL" id="JACEFT010000004">
    <property type="protein sequence ID" value="MBA2778428.1"/>
    <property type="molecule type" value="Genomic_DNA"/>
</dbReference>
<evidence type="ECO:0000256" key="4">
    <source>
        <dbReference type="ARBA" id="ARBA00022519"/>
    </source>
</evidence>
<dbReference type="GO" id="GO:0005886">
    <property type="term" value="C:plasma membrane"/>
    <property type="evidence" value="ECO:0007669"/>
    <property type="project" value="UniProtKB-SubCell"/>
</dbReference>
<keyword evidence="2 9" id="KW-0813">Transport</keyword>
<keyword evidence="5 9" id="KW-0812">Transmembrane</keyword>
<evidence type="ECO:0000256" key="1">
    <source>
        <dbReference type="ARBA" id="ARBA00004429"/>
    </source>
</evidence>
<keyword evidence="3" id="KW-1003">Cell membrane</keyword>
<feature type="transmembrane region" description="Helical" evidence="9">
    <location>
        <begin position="92"/>
        <end position="110"/>
    </location>
</feature>
<evidence type="ECO:0000256" key="8">
    <source>
        <dbReference type="ARBA" id="ARBA00038436"/>
    </source>
</evidence>
<evidence type="ECO:0000256" key="2">
    <source>
        <dbReference type="ARBA" id="ARBA00022448"/>
    </source>
</evidence>
<keyword evidence="4 9" id="KW-0997">Cell inner membrane</keyword>
<dbReference type="GO" id="GO:0015740">
    <property type="term" value="P:C4-dicarboxylate transport"/>
    <property type="evidence" value="ECO:0007669"/>
    <property type="project" value="TreeGrafter"/>
</dbReference>
<keyword evidence="6 9" id="KW-1133">Transmembrane helix</keyword>
<name>A0A7V9VZR9_9GAMM</name>
<feature type="transmembrane region" description="Helical" evidence="9">
    <location>
        <begin position="12"/>
        <end position="42"/>
    </location>
</feature>
<feature type="domain" description="Tripartite ATP-independent periplasmic transporters DctQ component" evidence="10">
    <location>
        <begin position="30"/>
        <end position="158"/>
    </location>
</feature>
<comment type="function">
    <text evidence="9">Part of the tripartite ATP-independent periplasmic (TRAP) transport system.</text>
</comment>
<reference evidence="12 14" key="1">
    <citation type="submission" date="2020-05" db="EMBL/GenBank/DDBJ databases">
        <title>Comparative genomic analysis of denitrifying bacteria from Halomonas genus.</title>
        <authorList>
            <person name="Wang L."/>
            <person name="Shao Z."/>
        </authorList>
    </citation>
    <scope>NUCLEOTIDE SEQUENCE [LARGE SCALE GENOMIC DNA]</scope>
    <source>
        <strain evidence="12 14">DSM 17331</strain>
    </source>
</reference>
<dbReference type="InterPro" id="IPR055348">
    <property type="entry name" value="DctQ"/>
</dbReference>
<dbReference type="Proteomes" id="UP000518091">
    <property type="component" value="Unassembled WGS sequence"/>
</dbReference>
<evidence type="ECO:0000256" key="7">
    <source>
        <dbReference type="ARBA" id="ARBA00023136"/>
    </source>
</evidence>
<comment type="subunit">
    <text evidence="9">The complex comprises the extracytoplasmic solute receptor protein and the two transmembrane proteins.</text>
</comment>
<dbReference type="EMBL" id="JABFUB010000002">
    <property type="protein sequence ID" value="MCG6660734.1"/>
    <property type="molecule type" value="Genomic_DNA"/>
</dbReference>
<dbReference type="GO" id="GO:0022857">
    <property type="term" value="F:transmembrane transporter activity"/>
    <property type="evidence" value="ECO:0007669"/>
    <property type="project" value="UniProtKB-UniRule"/>
</dbReference>
<dbReference type="PANTHER" id="PTHR35011">
    <property type="entry name" value="2,3-DIKETO-L-GULONATE TRAP TRANSPORTER SMALL PERMEASE PROTEIN YIAM"/>
    <property type="match status" value="1"/>
</dbReference>
<evidence type="ECO:0000256" key="9">
    <source>
        <dbReference type="RuleBase" id="RU369079"/>
    </source>
</evidence>
<keyword evidence="7 9" id="KW-0472">Membrane</keyword>
<keyword evidence="14" id="KW-1185">Reference proteome</keyword>
<evidence type="ECO:0000256" key="5">
    <source>
        <dbReference type="ARBA" id="ARBA00022692"/>
    </source>
</evidence>
<evidence type="ECO:0000313" key="12">
    <source>
        <dbReference type="EMBL" id="MCG6660734.1"/>
    </source>
</evidence>
<evidence type="ECO:0000313" key="13">
    <source>
        <dbReference type="Proteomes" id="UP000518091"/>
    </source>
</evidence>
<proteinExistence type="inferred from homology"/>
<dbReference type="InterPro" id="IPR007387">
    <property type="entry name" value="TRAP_DctQ"/>
</dbReference>
<feature type="transmembrane region" description="Helical" evidence="9">
    <location>
        <begin position="54"/>
        <end position="71"/>
    </location>
</feature>
<dbReference type="Proteomes" id="UP000814353">
    <property type="component" value="Unassembled WGS sequence"/>
</dbReference>
<comment type="caution">
    <text evidence="11">The sequence shown here is derived from an EMBL/GenBank/DDBJ whole genome shotgun (WGS) entry which is preliminary data.</text>
</comment>
<comment type="similarity">
    <text evidence="8 9">Belongs to the TRAP transporter small permease family.</text>
</comment>
<reference evidence="11 13" key="2">
    <citation type="submission" date="2020-07" db="EMBL/GenBank/DDBJ databases">
        <title>Identification of Halomonas strains.</title>
        <authorList>
            <person name="Xiao Z."/>
            <person name="Shen J."/>
        </authorList>
    </citation>
    <scope>NUCLEOTIDE SEQUENCE [LARGE SCALE GENOMIC DNA]</scope>
    <source>
        <strain evidence="11 13">DSM 17331</strain>
    </source>
</reference>
<sequence length="173" mass="18943">MSVFHSWLRQAARWLEIAIAIPLVLAGGAMVLVVLGGVVFRYVLNDPLMWSEELARYLMIWIGLVGAAITLKHGEHIRINAIRQRLPALLRLAGDIGVALAIAWFLWIMTSQGWEAAWRGARQSAPTLGVSMFWPLLAVPVAGALMLLHHLLRTLLLITGGLAEDDPEPGALS</sequence>
<feature type="transmembrane region" description="Helical" evidence="9">
    <location>
        <begin position="130"/>
        <end position="148"/>
    </location>
</feature>
<protein>
    <recommendedName>
        <fullName evidence="9">TRAP transporter small permease protein</fullName>
    </recommendedName>
</protein>
<dbReference type="PANTHER" id="PTHR35011:SF5">
    <property type="entry name" value="SIALIC ACID TRAP TRANSPORTER SMALL PERMEASE PROTEIN SIAQ"/>
    <property type="match status" value="1"/>
</dbReference>
<organism evidence="11 13">
    <name type="scientific">Billgrantia kenyensis</name>
    <dbReference type="NCBI Taxonomy" id="321266"/>
    <lineage>
        <taxon>Bacteria</taxon>
        <taxon>Pseudomonadati</taxon>
        <taxon>Pseudomonadota</taxon>
        <taxon>Gammaproteobacteria</taxon>
        <taxon>Oceanospirillales</taxon>
        <taxon>Halomonadaceae</taxon>
        <taxon>Billgrantia</taxon>
    </lineage>
</organism>
<dbReference type="Pfam" id="PF04290">
    <property type="entry name" value="DctQ"/>
    <property type="match status" value="1"/>
</dbReference>
<accession>A0A7V9VZR9</accession>
<evidence type="ECO:0000313" key="14">
    <source>
        <dbReference type="Proteomes" id="UP000814353"/>
    </source>
</evidence>
<dbReference type="RefSeq" id="WP_181513906.1">
    <property type="nucleotide sequence ID" value="NZ_JABFUB010000002.1"/>
</dbReference>
<dbReference type="AlphaFoldDB" id="A0A7V9VZR9"/>
<evidence type="ECO:0000313" key="11">
    <source>
        <dbReference type="EMBL" id="MBA2778428.1"/>
    </source>
</evidence>
<evidence type="ECO:0000256" key="6">
    <source>
        <dbReference type="ARBA" id="ARBA00022989"/>
    </source>
</evidence>
<comment type="subcellular location">
    <subcellularLocation>
        <location evidence="1 9">Cell inner membrane</location>
        <topology evidence="1 9">Multi-pass membrane protein</topology>
    </subcellularLocation>
</comment>
<evidence type="ECO:0000256" key="3">
    <source>
        <dbReference type="ARBA" id="ARBA00022475"/>
    </source>
</evidence>
<gene>
    <name evidence="11" type="ORF">H1D44_05895</name>
    <name evidence="12" type="ORF">HOP48_04110</name>
</gene>